<dbReference type="EMBL" id="UYRT01094498">
    <property type="protein sequence ID" value="VDN39644.1"/>
    <property type="molecule type" value="Genomic_DNA"/>
</dbReference>
<organism evidence="3">
    <name type="scientific">Gongylonema pulchrum</name>
    <dbReference type="NCBI Taxonomy" id="637853"/>
    <lineage>
        <taxon>Eukaryota</taxon>
        <taxon>Metazoa</taxon>
        <taxon>Ecdysozoa</taxon>
        <taxon>Nematoda</taxon>
        <taxon>Chromadorea</taxon>
        <taxon>Rhabditida</taxon>
        <taxon>Spirurina</taxon>
        <taxon>Spiruromorpha</taxon>
        <taxon>Spiruroidea</taxon>
        <taxon>Gongylonematidae</taxon>
        <taxon>Gongylonema</taxon>
    </lineage>
</organism>
<gene>
    <name evidence="1" type="ORF">GPUH_LOCUS22201</name>
</gene>
<dbReference type="AlphaFoldDB" id="A0A183EML0"/>
<reference evidence="3" key="1">
    <citation type="submission" date="2016-06" db="UniProtKB">
        <authorList>
            <consortium name="WormBaseParasite"/>
        </authorList>
    </citation>
    <scope>IDENTIFICATION</scope>
</reference>
<accession>A0A183EML0</accession>
<reference evidence="1 2" key="2">
    <citation type="submission" date="2018-11" db="EMBL/GenBank/DDBJ databases">
        <authorList>
            <consortium name="Pathogen Informatics"/>
        </authorList>
    </citation>
    <scope>NUCLEOTIDE SEQUENCE [LARGE SCALE GENOMIC DNA]</scope>
</reference>
<dbReference type="WBParaSite" id="GPUH_0002222801-mRNA-1">
    <property type="protein sequence ID" value="GPUH_0002222801-mRNA-1"/>
    <property type="gene ID" value="GPUH_0002222801"/>
</dbReference>
<name>A0A183EML0_9BILA</name>
<dbReference type="OrthoDB" id="8891264at2759"/>
<evidence type="ECO:0000313" key="3">
    <source>
        <dbReference type="WBParaSite" id="GPUH_0002222801-mRNA-1"/>
    </source>
</evidence>
<protein>
    <submittedName>
        <fullName evidence="3">Protein-serine/threonine phosphatase</fullName>
    </submittedName>
</protein>
<evidence type="ECO:0000313" key="2">
    <source>
        <dbReference type="Proteomes" id="UP000271098"/>
    </source>
</evidence>
<dbReference type="Proteomes" id="UP000271098">
    <property type="component" value="Unassembled WGS sequence"/>
</dbReference>
<evidence type="ECO:0000313" key="1">
    <source>
        <dbReference type="EMBL" id="VDN39644.1"/>
    </source>
</evidence>
<keyword evidence="2" id="KW-1185">Reference proteome</keyword>
<proteinExistence type="predicted"/>
<sequence length="114" mass="13056">MSVRSGASTAVALLASEDYDVFLIGNRLAFAKKHRLRPIYSVDHDNLNKLVGLCLNGPEPMVLWKYCERGSLEVLFVVFLNLPYLKGELKPDEYGFRMRLNVAFKDMTNSSWFH</sequence>